<dbReference type="GO" id="GO:0046983">
    <property type="term" value="F:protein dimerization activity"/>
    <property type="evidence" value="ECO:0007669"/>
    <property type="project" value="InterPro"/>
</dbReference>
<dbReference type="STRING" id="307507.A0A2V0PNE6"/>
<dbReference type="InterPro" id="IPR036388">
    <property type="entry name" value="WH-like_DNA-bd_sf"/>
</dbReference>
<dbReference type="InParanoid" id="A0A2V0PNE6"/>
<feature type="domain" description="O-methyltransferase C-terminal" evidence="6">
    <location>
        <begin position="260"/>
        <end position="484"/>
    </location>
</feature>
<dbReference type="InterPro" id="IPR001077">
    <property type="entry name" value="COMT_C"/>
</dbReference>
<keyword evidence="5" id="KW-0472">Membrane</keyword>
<gene>
    <name evidence="8" type="ORF">Rsub_11729</name>
</gene>
<dbReference type="Pfam" id="PF08100">
    <property type="entry name" value="Dimerisation"/>
    <property type="match status" value="1"/>
</dbReference>
<dbReference type="InterPro" id="IPR029063">
    <property type="entry name" value="SAM-dependent_MTases_sf"/>
</dbReference>
<evidence type="ECO:0000259" key="7">
    <source>
        <dbReference type="Pfam" id="PF08100"/>
    </source>
</evidence>
<evidence type="ECO:0000313" key="9">
    <source>
        <dbReference type="Proteomes" id="UP000247498"/>
    </source>
</evidence>
<proteinExistence type="predicted"/>
<dbReference type="SUPFAM" id="SSF46785">
    <property type="entry name" value="Winged helix' DNA-binding domain"/>
    <property type="match status" value="1"/>
</dbReference>
<keyword evidence="9" id="KW-1185">Reference proteome</keyword>
<keyword evidence="2 8" id="KW-0808">Transferase</keyword>
<evidence type="ECO:0000256" key="2">
    <source>
        <dbReference type="ARBA" id="ARBA00022679"/>
    </source>
</evidence>
<dbReference type="FunCoup" id="A0A2V0PNE6">
    <property type="interactions" value="933"/>
</dbReference>
<dbReference type="GO" id="GO:0032259">
    <property type="term" value="P:methylation"/>
    <property type="evidence" value="ECO:0007669"/>
    <property type="project" value="UniProtKB-KW"/>
</dbReference>
<name>A0A2V0PNE6_9CHLO</name>
<keyword evidence="1 8" id="KW-0489">Methyltransferase</keyword>
<organism evidence="8 9">
    <name type="scientific">Raphidocelis subcapitata</name>
    <dbReference type="NCBI Taxonomy" id="307507"/>
    <lineage>
        <taxon>Eukaryota</taxon>
        <taxon>Viridiplantae</taxon>
        <taxon>Chlorophyta</taxon>
        <taxon>core chlorophytes</taxon>
        <taxon>Chlorophyceae</taxon>
        <taxon>CS clade</taxon>
        <taxon>Sphaeropleales</taxon>
        <taxon>Selenastraceae</taxon>
        <taxon>Raphidocelis</taxon>
    </lineage>
</organism>
<dbReference type="EMBL" id="BDRX01000139">
    <property type="protein sequence ID" value="GBF98937.1"/>
    <property type="molecule type" value="Genomic_DNA"/>
</dbReference>
<dbReference type="InterPro" id="IPR036390">
    <property type="entry name" value="WH_DNA-bd_sf"/>
</dbReference>
<feature type="compositionally biased region" description="Basic and acidic residues" evidence="4">
    <location>
        <begin position="167"/>
        <end position="180"/>
    </location>
</feature>
<protein>
    <submittedName>
        <fullName evidence="8">Hydroxyneurosporene methyltransferase</fullName>
    </submittedName>
</protein>
<evidence type="ECO:0000256" key="3">
    <source>
        <dbReference type="ARBA" id="ARBA00022691"/>
    </source>
</evidence>
<feature type="transmembrane region" description="Helical" evidence="5">
    <location>
        <begin position="12"/>
        <end position="36"/>
    </location>
</feature>
<dbReference type="PANTHER" id="PTHR43712:SF2">
    <property type="entry name" value="O-METHYLTRANSFERASE CICE"/>
    <property type="match status" value="1"/>
</dbReference>
<dbReference type="AlphaFoldDB" id="A0A2V0PNE6"/>
<feature type="domain" description="O-methyltransferase dimerisation" evidence="7">
    <location>
        <begin position="84"/>
        <end position="146"/>
    </location>
</feature>
<dbReference type="Gene3D" id="1.10.10.10">
    <property type="entry name" value="Winged helix-like DNA-binding domain superfamily/Winged helix DNA-binding domain"/>
    <property type="match status" value="1"/>
</dbReference>
<dbReference type="InterPro" id="IPR016461">
    <property type="entry name" value="COMT-like"/>
</dbReference>
<keyword evidence="3" id="KW-0949">S-adenosyl-L-methionine</keyword>
<dbReference type="PANTHER" id="PTHR43712">
    <property type="entry name" value="PUTATIVE (AFU_ORTHOLOGUE AFUA_4G14580)-RELATED"/>
    <property type="match status" value="1"/>
</dbReference>
<comment type="caution">
    <text evidence="8">The sequence shown here is derived from an EMBL/GenBank/DDBJ whole genome shotgun (WGS) entry which is preliminary data.</text>
</comment>
<dbReference type="GO" id="GO:0008171">
    <property type="term" value="F:O-methyltransferase activity"/>
    <property type="evidence" value="ECO:0007669"/>
    <property type="project" value="InterPro"/>
</dbReference>
<dbReference type="InterPro" id="IPR012967">
    <property type="entry name" value="COMT_dimerisation"/>
</dbReference>
<evidence type="ECO:0000256" key="1">
    <source>
        <dbReference type="ARBA" id="ARBA00022603"/>
    </source>
</evidence>
<dbReference type="SUPFAM" id="SSF53335">
    <property type="entry name" value="S-adenosyl-L-methionine-dependent methyltransferases"/>
    <property type="match status" value="1"/>
</dbReference>
<sequence length="503" mass="55116">MIAVPEPVFWAAAAYIAASGLLLAGLAVLAAPALVITRRRSRYFEDWNEALHAPWFFWHVGGFLFRIQELLGNYVLPAPQRVCDLAHSHFRAQVLFTINELGVPDLLRKHGPMSGAALAAATGAHREYLERVLRAASRMGLVTMAHGAERSSSEQQQQEQQQQQQQQHEEEGKGQREAKAGKKGKQQQQRVEEEEEGRREPEQAAAAARQQQARRRRGPLDLEGAVFGLTQLSAVLCEDHPNCVAAMVSLFSDHCGPASELLEGVRSGRTPYELWSGGRSHWDHMAAEPELLARFNRAMTQFNSLSPVEAVFTACPALVDGSAPRIVDVGGGLGAFVGAALARQRRARGALFDMPRVAAAAKKAWRADPGKRELMARVTFHGGSFFDAGAVPRAEADGEIYVLREILHDWSDADSIRILREVRAAIGARARCRLLIVEAVLASAMRSTASARVNGDIHMLVQYGDAKERTEAQFCGLLEASGFEMRRVVPTKGLFLVVEAVPV</sequence>
<accession>A0A2V0PNE6</accession>
<feature type="compositionally biased region" description="Low complexity" evidence="4">
    <location>
        <begin position="154"/>
        <end position="166"/>
    </location>
</feature>
<dbReference type="Gene3D" id="3.40.50.150">
    <property type="entry name" value="Vaccinia Virus protein VP39"/>
    <property type="match status" value="1"/>
</dbReference>
<dbReference type="Pfam" id="PF00891">
    <property type="entry name" value="Methyltransf_2"/>
    <property type="match status" value="1"/>
</dbReference>
<evidence type="ECO:0000313" key="8">
    <source>
        <dbReference type="EMBL" id="GBF98937.1"/>
    </source>
</evidence>
<evidence type="ECO:0000256" key="5">
    <source>
        <dbReference type="SAM" id="Phobius"/>
    </source>
</evidence>
<dbReference type="Proteomes" id="UP000247498">
    <property type="component" value="Unassembled WGS sequence"/>
</dbReference>
<dbReference type="OrthoDB" id="1606438at2759"/>
<feature type="region of interest" description="Disordered" evidence="4">
    <location>
        <begin position="146"/>
        <end position="216"/>
    </location>
</feature>
<keyword evidence="5" id="KW-0812">Transmembrane</keyword>
<evidence type="ECO:0000259" key="6">
    <source>
        <dbReference type="Pfam" id="PF00891"/>
    </source>
</evidence>
<keyword evidence="5" id="KW-1133">Transmembrane helix</keyword>
<reference evidence="8 9" key="1">
    <citation type="journal article" date="2018" name="Sci. Rep.">
        <title>Raphidocelis subcapitata (=Pseudokirchneriella subcapitata) provides an insight into genome evolution and environmental adaptations in the Sphaeropleales.</title>
        <authorList>
            <person name="Suzuki S."/>
            <person name="Yamaguchi H."/>
            <person name="Nakajima N."/>
            <person name="Kawachi M."/>
        </authorList>
    </citation>
    <scope>NUCLEOTIDE SEQUENCE [LARGE SCALE GENOMIC DNA]</scope>
    <source>
        <strain evidence="8 9">NIES-35</strain>
    </source>
</reference>
<evidence type="ECO:0000256" key="4">
    <source>
        <dbReference type="SAM" id="MobiDB-lite"/>
    </source>
</evidence>
<dbReference type="PROSITE" id="PS51683">
    <property type="entry name" value="SAM_OMT_II"/>
    <property type="match status" value="1"/>
</dbReference>